<dbReference type="EC" id="2.7.7.3" evidence="9"/>
<organism evidence="11 12">
    <name type="scientific">Kyrpidia spormannii</name>
    <dbReference type="NCBI Taxonomy" id="2055160"/>
    <lineage>
        <taxon>Bacteria</taxon>
        <taxon>Bacillati</taxon>
        <taxon>Bacillota</taxon>
        <taxon>Bacilli</taxon>
        <taxon>Bacillales</taxon>
        <taxon>Alicyclobacillaceae</taxon>
        <taxon>Kyrpidia</taxon>
    </lineage>
</organism>
<dbReference type="CDD" id="cd02163">
    <property type="entry name" value="PPAT"/>
    <property type="match status" value="1"/>
</dbReference>
<evidence type="ECO:0000256" key="9">
    <source>
        <dbReference type="HAMAP-Rule" id="MF_00151"/>
    </source>
</evidence>
<dbReference type="InterPro" id="IPR014729">
    <property type="entry name" value="Rossmann-like_a/b/a_fold"/>
</dbReference>
<feature type="site" description="Transition state stabilizer" evidence="9">
    <location>
        <position position="17"/>
    </location>
</feature>
<evidence type="ECO:0000259" key="10">
    <source>
        <dbReference type="Pfam" id="PF01467"/>
    </source>
</evidence>
<keyword evidence="6 9" id="KW-0460">Magnesium</keyword>
<dbReference type="PRINTS" id="PR01020">
    <property type="entry name" value="LPSBIOSNTHSS"/>
</dbReference>
<keyword evidence="1 9" id="KW-0963">Cytoplasm</keyword>
<keyword evidence="7 9" id="KW-0173">Coenzyme A biosynthesis</keyword>
<feature type="binding site" evidence="9">
    <location>
        <begin position="123"/>
        <end position="129"/>
    </location>
    <ligand>
        <name>ATP</name>
        <dbReference type="ChEBI" id="CHEBI:30616"/>
    </ligand>
</feature>
<dbReference type="GO" id="GO:0005524">
    <property type="term" value="F:ATP binding"/>
    <property type="evidence" value="ECO:0007669"/>
    <property type="project" value="UniProtKB-KW"/>
</dbReference>
<dbReference type="Proteomes" id="UP000231932">
    <property type="component" value="Chromosome"/>
</dbReference>
<keyword evidence="2 9" id="KW-0808">Transferase</keyword>
<dbReference type="HAMAP" id="MF_00151">
    <property type="entry name" value="PPAT_bact"/>
    <property type="match status" value="1"/>
</dbReference>
<feature type="binding site" evidence="9">
    <location>
        <begin position="88"/>
        <end position="90"/>
    </location>
    <ligand>
        <name>ATP</name>
        <dbReference type="ChEBI" id="CHEBI:30616"/>
    </ligand>
</feature>
<dbReference type="KEGG" id="kyr:CVV65_09225"/>
<feature type="binding site" evidence="9">
    <location>
        <position position="73"/>
    </location>
    <ligand>
        <name>substrate</name>
    </ligand>
</feature>
<sequence>MITAIYPGSFDPITMGHLDIIERGAQIFDAVVVAVLENPHKSALFAVEERKQLIERSVEGFDNVRVETFMGLLVDYLKQRGARVVIRGLRAVSDFEFELQNATMNRKLWPWAETFFMPTSTNYSYLSSSIVKEIAKYGGDVSGLVPPHVEEALRAKYRP</sequence>
<dbReference type="EMBL" id="CP024955">
    <property type="protein sequence ID" value="ATY85084.1"/>
    <property type="molecule type" value="Genomic_DNA"/>
</dbReference>
<feature type="binding site" evidence="9">
    <location>
        <position position="9"/>
    </location>
    <ligand>
        <name>substrate</name>
    </ligand>
</feature>
<protein>
    <recommendedName>
        <fullName evidence="9">Phosphopantetheine adenylyltransferase</fullName>
        <ecNumber evidence="9">2.7.7.3</ecNumber>
    </recommendedName>
    <alternativeName>
        <fullName evidence="9">Dephospho-CoA pyrophosphorylase</fullName>
    </alternativeName>
    <alternativeName>
        <fullName evidence="9">Pantetheine-phosphate adenylyltransferase</fullName>
        <shortName evidence="9">PPAT</shortName>
    </alternativeName>
</protein>
<feature type="binding site" evidence="9">
    <location>
        <position position="87"/>
    </location>
    <ligand>
        <name>substrate</name>
    </ligand>
</feature>
<evidence type="ECO:0000256" key="2">
    <source>
        <dbReference type="ARBA" id="ARBA00022679"/>
    </source>
</evidence>
<dbReference type="RefSeq" id="WP_013075437.1">
    <property type="nucleotide sequence ID" value="NZ_CP024955.1"/>
</dbReference>
<evidence type="ECO:0000256" key="4">
    <source>
        <dbReference type="ARBA" id="ARBA00022741"/>
    </source>
</evidence>
<dbReference type="OrthoDB" id="9806661at2"/>
<comment type="catalytic activity">
    <reaction evidence="8 9">
        <text>(R)-4'-phosphopantetheine + ATP + H(+) = 3'-dephospho-CoA + diphosphate</text>
        <dbReference type="Rhea" id="RHEA:19801"/>
        <dbReference type="ChEBI" id="CHEBI:15378"/>
        <dbReference type="ChEBI" id="CHEBI:30616"/>
        <dbReference type="ChEBI" id="CHEBI:33019"/>
        <dbReference type="ChEBI" id="CHEBI:57328"/>
        <dbReference type="ChEBI" id="CHEBI:61723"/>
        <dbReference type="EC" id="2.7.7.3"/>
    </reaction>
</comment>
<evidence type="ECO:0000256" key="1">
    <source>
        <dbReference type="ARBA" id="ARBA00022490"/>
    </source>
</evidence>
<evidence type="ECO:0000256" key="7">
    <source>
        <dbReference type="ARBA" id="ARBA00022993"/>
    </source>
</evidence>
<feature type="binding site" evidence="9">
    <location>
        <position position="17"/>
    </location>
    <ligand>
        <name>ATP</name>
        <dbReference type="ChEBI" id="CHEBI:30616"/>
    </ligand>
</feature>
<feature type="binding site" evidence="9">
    <location>
        <begin position="9"/>
        <end position="10"/>
    </location>
    <ligand>
        <name>ATP</name>
        <dbReference type="ChEBI" id="CHEBI:30616"/>
    </ligand>
</feature>
<evidence type="ECO:0000313" key="12">
    <source>
        <dbReference type="Proteomes" id="UP000231932"/>
    </source>
</evidence>
<comment type="subcellular location">
    <subcellularLocation>
        <location evidence="9">Cytoplasm</location>
    </subcellularLocation>
</comment>
<dbReference type="NCBIfam" id="TIGR01510">
    <property type="entry name" value="coaD_prev_kdtB"/>
    <property type="match status" value="1"/>
</dbReference>
<keyword evidence="4 9" id="KW-0547">Nucleotide-binding</keyword>
<dbReference type="GO" id="GO:0015937">
    <property type="term" value="P:coenzyme A biosynthetic process"/>
    <property type="evidence" value="ECO:0007669"/>
    <property type="project" value="UniProtKB-UniRule"/>
</dbReference>
<comment type="cofactor">
    <cofactor evidence="9">
        <name>Mg(2+)</name>
        <dbReference type="ChEBI" id="CHEBI:18420"/>
    </cofactor>
</comment>
<comment type="function">
    <text evidence="9">Reversibly transfers an adenylyl group from ATP to 4'-phosphopantetheine, yielding dephospho-CoA (dPCoA) and pyrophosphate.</text>
</comment>
<comment type="subunit">
    <text evidence="9">Homohexamer.</text>
</comment>
<keyword evidence="3 9" id="KW-0548">Nucleotidyltransferase</keyword>
<evidence type="ECO:0000313" key="11">
    <source>
        <dbReference type="EMBL" id="ATY85084.1"/>
    </source>
</evidence>
<dbReference type="AlphaFoldDB" id="A0A2K8N6W9"/>
<reference evidence="12" key="1">
    <citation type="submission" date="2017-11" db="EMBL/GenBank/DDBJ databases">
        <title>Complete Genome Sequence of Kyrpidia sp. Strain EA-1, a thermophilic, hydrogen-oxidizing Bacterium, isolated from the Azores.</title>
        <authorList>
            <person name="Reiner J.E."/>
            <person name="Lapp C.J."/>
            <person name="Bunk B."/>
            <person name="Gescher J."/>
        </authorList>
    </citation>
    <scope>NUCLEOTIDE SEQUENCE [LARGE SCALE GENOMIC DNA]</scope>
    <source>
        <strain evidence="12">EA-1</strain>
    </source>
</reference>
<dbReference type="PANTHER" id="PTHR21342">
    <property type="entry name" value="PHOSPHOPANTETHEINE ADENYLYLTRANSFERASE"/>
    <property type="match status" value="1"/>
</dbReference>
<dbReference type="UniPathway" id="UPA00241">
    <property type="reaction ID" value="UER00355"/>
</dbReference>
<dbReference type="Gene3D" id="3.40.50.620">
    <property type="entry name" value="HUPs"/>
    <property type="match status" value="1"/>
</dbReference>
<feature type="binding site" evidence="9">
    <location>
        <position position="41"/>
    </location>
    <ligand>
        <name>substrate</name>
    </ligand>
</feature>
<comment type="similarity">
    <text evidence="9">Belongs to the bacterial CoaD family.</text>
</comment>
<keyword evidence="12" id="KW-1185">Reference proteome</keyword>
<evidence type="ECO:0000256" key="8">
    <source>
        <dbReference type="ARBA" id="ARBA00029346"/>
    </source>
</evidence>
<dbReference type="NCBIfam" id="TIGR00125">
    <property type="entry name" value="cyt_tran_rel"/>
    <property type="match status" value="1"/>
</dbReference>
<name>A0A2K8N6W9_9BACL</name>
<keyword evidence="5 9" id="KW-0067">ATP-binding</keyword>
<evidence type="ECO:0000256" key="5">
    <source>
        <dbReference type="ARBA" id="ARBA00022840"/>
    </source>
</evidence>
<gene>
    <name evidence="9" type="primary">coaD</name>
    <name evidence="11" type="ORF">CVV65_09225</name>
</gene>
<dbReference type="GO" id="GO:0004595">
    <property type="term" value="F:pantetheine-phosphate adenylyltransferase activity"/>
    <property type="evidence" value="ECO:0007669"/>
    <property type="project" value="UniProtKB-UniRule"/>
</dbReference>
<feature type="domain" description="Cytidyltransferase-like" evidence="10">
    <location>
        <begin position="5"/>
        <end position="133"/>
    </location>
</feature>
<proteinExistence type="inferred from homology"/>
<feature type="binding site" evidence="9">
    <location>
        <position position="98"/>
    </location>
    <ligand>
        <name>ATP</name>
        <dbReference type="ChEBI" id="CHEBI:30616"/>
    </ligand>
</feature>
<dbReference type="PANTHER" id="PTHR21342:SF1">
    <property type="entry name" value="PHOSPHOPANTETHEINE ADENYLYLTRANSFERASE"/>
    <property type="match status" value="1"/>
</dbReference>
<evidence type="ECO:0000256" key="3">
    <source>
        <dbReference type="ARBA" id="ARBA00022695"/>
    </source>
</evidence>
<dbReference type="Pfam" id="PF01467">
    <property type="entry name" value="CTP_transf_like"/>
    <property type="match status" value="1"/>
</dbReference>
<comment type="pathway">
    <text evidence="9">Cofactor biosynthesis; coenzyme A biosynthesis; CoA from (R)-pantothenate: step 4/5.</text>
</comment>
<accession>A0A2K8N6W9</accession>
<dbReference type="InterPro" id="IPR001980">
    <property type="entry name" value="PPAT"/>
</dbReference>
<dbReference type="GO" id="GO:0005737">
    <property type="term" value="C:cytoplasm"/>
    <property type="evidence" value="ECO:0007669"/>
    <property type="project" value="UniProtKB-SubCell"/>
</dbReference>
<evidence type="ECO:0000256" key="6">
    <source>
        <dbReference type="ARBA" id="ARBA00022842"/>
    </source>
</evidence>
<dbReference type="SUPFAM" id="SSF52374">
    <property type="entry name" value="Nucleotidylyl transferase"/>
    <property type="match status" value="1"/>
</dbReference>
<dbReference type="InterPro" id="IPR004821">
    <property type="entry name" value="Cyt_trans-like"/>
</dbReference>